<dbReference type="KEGG" id="wgl:WIGMOR_0394"/>
<comment type="similarity">
    <text evidence="1">Belongs to the KAE1 / TsaD family. TsaB subfamily.</text>
</comment>
<protein>
    <recommendedName>
        <fullName evidence="2">tRNA threonylcarbamoyladenosine biosynthesis protein TsaB</fullName>
    </recommendedName>
    <alternativeName>
        <fullName evidence="3">t(6)A37 threonylcarbamoyladenosine biosynthesis protein TsaB</fullName>
    </alternativeName>
</protein>
<dbReference type="eggNOG" id="COG1214">
    <property type="taxonomic scope" value="Bacteria"/>
</dbReference>
<dbReference type="InterPro" id="IPR000905">
    <property type="entry name" value="Gcp-like_dom"/>
</dbReference>
<dbReference type="SUPFAM" id="SSF53067">
    <property type="entry name" value="Actin-like ATPase domain"/>
    <property type="match status" value="1"/>
</dbReference>
<dbReference type="InterPro" id="IPR043129">
    <property type="entry name" value="ATPase_NBD"/>
</dbReference>
<evidence type="ECO:0000256" key="1">
    <source>
        <dbReference type="ARBA" id="ARBA00010493"/>
    </source>
</evidence>
<dbReference type="RefSeq" id="WP_014354165.1">
    <property type="nucleotide sequence ID" value="NC_016893.1"/>
</dbReference>
<keyword evidence="6" id="KW-1185">Reference proteome</keyword>
<dbReference type="EMBL" id="CP003315">
    <property type="protein sequence ID" value="AFA41226.1"/>
    <property type="molecule type" value="Genomic_DNA"/>
</dbReference>
<dbReference type="STRING" id="1142511.WIGMOR_0394"/>
<dbReference type="Gene3D" id="3.30.420.40">
    <property type="match status" value="2"/>
</dbReference>
<dbReference type="GO" id="GO:0008233">
    <property type="term" value="F:peptidase activity"/>
    <property type="evidence" value="ECO:0007669"/>
    <property type="project" value="UniProtKB-KW"/>
</dbReference>
<proteinExistence type="inferred from homology"/>
<dbReference type="Pfam" id="PF00814">
    <property type="entry name" value="TsaD"/>
    <property type="match status" value="1"/>
</dbReference>
<accession>H6Q4U3</accession>
<evidence type="ECO:0000256" key="3">
    <source>
        <dbReference type="ARBA" id="ARBA00032446"/>
    </source>
</evidence>
<keyword evidence="5" id="KW-0378">Hydrolase</keyword>
<dbReference type="InterPro" id="IPR022496">
    <property type="entry name" value="T6A_TsaB"/>
</dbReference>
<dbReference type="GO" id="GO:0006508">
    <property type="term" value="P:proteolysis"/>
    <property type="evidence" value="ECO:0007669"/>
    <property type="project" value="UniProtKB-KW"/>
</dbReference>
<dbReference type="OrthoDB" id="9809995at2"/>
<evidence type="ECO:0000313" key="6">
    <source>
        <dbReference type="Proteomes" id="UP000009061"/>
    </source>
</evidence>
<dbReference type="Proteomes" id="UP000009061">
    <property type="component" value="Chromosome"/>
</dbReference>
<reference evidence="5 6" key="1">
    <citation type="journal article" date="2012" name="MBio">
        <title>Insight into the transmission biology and species-specific functional capabilities of tsetse (Diptera: glossinidae) obligate symbiont wigglesworthia.</title>
        <authorList>
            <person name="Rio R.V."/>
            <person name="Symula R.E."/>
            <person name="Wang J."/>
            <person name="Lohs C."/>
            <person name="Wu Y.N."/>
            <person name="Snyder A.K."/>
            <person name="Bjornson R.D."/>
            <person name="Oshima K."/>
            <person name="Biehl B.S."/>
            <person name="Perna N.T."/>
            <person name="Hattori M."/>
            <person name="Aksoy S."/>
        </authorList>
    </citation>
    <scope>NUCLEOTIDE SEQUENCE [LARGE SCALE GENOMIC DNA]</scope>
    <source>
        <strain evidence="5">WGM</strain>
    </source>
</reference>
<dbReference type="HOGENOM" id="CLU_1336476_0_0_6"/>
<gene>
    <name evidence="5" type="ORF">WIGMOR_0394</name>
</gene>
<feature type="domain" description="Gcp-like" evidence="4">
    <location>
        <begin position="33"/>
        <end position="207"/>
    </location>
</feature>
<evidence type="ECO:0000259" key="4">
    <source>
        <dbReference type="Pfam" id="PF00814"/>
    </source>
</evidence>
<dbReference type="NCBIfam" id="TIGR03725">
    <property type="entry name" value="T6A_YeaZ"/>
    <property type="match status" value="1"/>
</dbReference>
<dbReference type="GO" id="GO:0002949">
    <property type="term" value="P:tRNA threonylcarbamoyladenosine modification"/>
    <property type="evidence" value="ECO:0007669"/>
    <property type="project" value="InterPro"/>
</dbReference>
<sequence>MNFLALDFTNQIYSVTCMKNNKISTEYKAIKKENTKYILYAIKKTLHDVNLLLSNVNYFVFNKGPGSLLGLRISIAIIQGLSFANNLPVLGISALHILAQKIFTHTNCKKVLIAINFSKNLINWAVYQKDNNTIEILKEHFSTPKKLLSLIYYIPNIQIISGNSWEKYQSLKNFVQINANIVYVKNIFSSSQDIVTLANFCFSHKKNFLCKELLYKKNFFNF</sequence>
<organism evidence="5 6">
    <name type="scientific">Wigglesworthia glossinidia endosymbiont of Glossina morsitans morsitans</name>
    <name type="common">Yale colony</name>
    <dbReference type="NCBI Taxonomy" id="1142511"/>
    <lineage>
        <taxon>Bacteria</taxon>
        <taxon>Pseudomonadati</taxon>
        <taxon>Pseudomonadota</taxon>
        <taxon>Gammaproteobacteria</taxon>
        <taxon>Enterobacterales</taxon>
        <taxon>Erwiniaceae</taxon>
        <taxon>Wigglesworthia</taxon>
    </lineage>
</organism>
<dbReference type="AlphaFoldDB" id="H6Q4U3"/>
<evidence type="ECO:0000256" key="2">
    <source>
        <dbReference type="ARBA" id="ARBA00019012"/>
    </source>
</evidence>
<name>H6Q4U3_WIGGL</name>
<keyword evidence="5" id="KW-0645">Protease</keyword>
<evidence type="ECO:0000313" key="5">
    <source>
        <dbReference type="EMBL" id="AFA41226.1"/>
    </source>
</evidence>